<organism evidence="1 2">
    <name type="scientific">Aphis glycines</name>
    <name type="common">Soybean aphid</name>
    <dbReference type="NCBI Taxonomy" id="307491"/>
    <lineage>
        <taxon>Eukaryota</taxon>
        <taxon>Metazoa</taxon>
        <taxon>Ecdysozoa</taxon>
        <taxon>Arthropoda</taxon>
        <taxon>Hexapoda</taxon>
        <taxon>Insecta</taxon>
        <taxon>Pterygota</taxon>
        <taxon>Neoptera</taxon>
        <taxon>Paraneoptera</taxon>
        <taxon>Hemiptera</taxon>
        <taxon>Sternorrhyncha</taxon>
        <taxon>Aphidomorpha</taxon>
        <taxon>Aphidoidea</taxon>
        <taxon>Aphididae</taxon>
        <taxon>Aphidini</taxon>
        <taxon>Aphis</taxon>
        <taxon>Aphis</taxon>
    </lineage>
</organism>
<evidence type="ECO:0000313" key="2">
    <source>
        <dbReference type="Proteomes" id="UP000475862"/>
    </source>
</evidence>
<comment type="caution">
    <text evidence="1">The sequence shown here is derived from an EMBL/GenBank/DDBJ whole genome shotgun (WGS) entry which is preliminary data.</text>
</comment>
<name>A0A6G0TWU8_APHGL</name>
<proteinExistence type="predicted"/>
<protein>
    <submittedName>
        <fullName evidence="1">Uncharacterized protein</fullName>
    </submittedName>
</protein>
<dbReference type="OrthoDB" id="10430080at2759"/>
<dbReference type="EMBL" id="VYZN01000014">
    <property type="protein sequence ID" value="KAE9539776.1"/>
    <property type="molecule type" value="Genomic_DNA"/>
</dbReference>
<sequence>MFVPDALLITVKIYSGDKPSIGSINGSTSIKTFKTCISLAIQTSSITSCSHRDQIKQRSIIVVESQRLIIPIIPSLTGITSPESNSLASVPASIMSILVTTAMVRSPFGSTDLAICKLSLVAGSVFAVTTANIIEFGFFIKFNTKSFICCSISFGWPPTGTLVSPGRSTKLKLNNRLQNIFNTIGV</sequence>
<accession>A0A6G0TWU8</accession>
<dbReference type="AlphaFoldDB" id="A0A6G0TWU8"/>
<reference evidence="1 2" key="1">
    <citation type="submission" date="2019-08" db="EMBL/GenBank/DDBJ databases">
        <title>The genome of the soybean aphid Biotype 1, its phylome, world population structure and adaptation to the North American continent.</title>
        <authorList>
            <person name="Giordano R."/>
            <person name="Donthu R.K."/>
            <person name="Hernandez A.G."/>
            <person name="Wright C.L."/>
            <person name="Zimin A.V."/>
        </authorList>
    </citation>
    <scope>NUCLEOTIDE SEQUENCE [LARGE SCALE GENOMIC DNA]</scope>
    <source>
        <tissue evidence="1">Whole aphids</tissue>
    </source>
</reference>
<dbReference type="Proteomes" id="UP000475862">
    <property type="component" value="Unassembled WGS sequence"/>
</dbReference>
<gene>
    <name evidence="1" type="ORF">AGLY_005028</name>
</gene>
<keyword evidence="2" id="KW-1185">Reference proteome</keyword>
<evidence type="ECO:0000313" key="1">
    <source>
        <dbReference type="EMBL" id="KAE9539776.1"/>
    </source>
</evidence>